<dbReference type="HOGENOM" id="CLU_081318_0_0_9"/>
<keyword evidence="3" id="KW-1185">Reference proteome</keyword>
<dbReference type="InterPro" id="IPR042070">
    <property type="entry name" value="PucR_C-HTH_sf"/>
</dbReference>
<dbReference type="PANTHER" id="PTHR33744">
    <property type="entry name" value="CARBOHYDRATE DIACID REGULATOR"/>
    <property type="match status" value="1"/>
</dbReference>
<dbReference type="InterPro" id="IPR051448">
    <property type="entry name" value="CdaR-like_regulators"/>
</dbReference>
<dbReference type="STRING" id="866895.HBHAL_2187"/>
<dbReference type="KEGG" id="hhd:HBHAL_2187"/>
<dbReference type="PANTHER" id="PTHR33744:SF15">
    <property type="entry name" value="CARBOHYDRATE DIACID REGULATOR"/>
    <property type="match status" value="1"/>
</dbReference>
<feature type="domain" description="PucR C-terminal helix-turn-helix" evidence="1">
    <location>
        <begin position="237"/>
        <end position="294"/>
    </location>
</feature>
<dbReference type="Gene3D" id="1.10.10.2840">
    <property type="entry name" value="PucR C-terminal helix-turn-helix domain"/>
    <property type="match status" value="1"/>
</dbReference>
<accession>I0JK72</accession>
<organism evidence="2 3">
    <name type="scientific">Halobacillus halophilus (strain ATCC 35676 / DSM 2266 / JCM 20832 / KCTC 3685 / LMG 17431 / NBRC 102448 / NCIMB 2269)</name>
    <name type="common">Sporosarcina halophila</name>
    <dbReference type="NCBI Taxonomy" id="866895"/>
    <lineage>
        <taxon>Bacteria</taxon>
        <taxon>Bacillati</taxon>
        <taxon>Bacillota</taxon>
        <taxon>Bacilli</taxon>
        <taxon>Bacillales</taxon>
        <taxon>Bacillaceae</taxon>
        <taxon>Halobacillus</taxon>
    </lineage>
</organism>
<dbReference type="PATRIC" id="fig|866895.3.peg.1202"/>
<protein>
    <recommendedName>
        <fullName evidence="1">PucR C-terminal helix-turn-helix domain-containing protein</fullName>
    </recommendedName>
</protein>
<reference evidence="2 3" key="1">
    <citation type="journal article" date="2013" name="Environ. Microbiol.">
        <title>Chloride and organic osmolytes: a hybrid strategy to cope with elevated salinities by the moderately halophilic, chloride-dependent bacterium Halobacillus halophilus.</title>
        <authorList>
            <person name="Saum S.H."/>
            <person name="Pfeiffer F."/>
            <person name="Palm P."/>
            <person name="Rampp M."/>
            <person name="Schuster S.C."/>
            <person name="Muller V."/>
            <person name="Oesterhelt D."/>
        </authorList>
    </citation>
    <scope>NUCLEOTIDE SEQUENCE [LARGE SCALE GENOMIC DNA]</scope>
    <source>
        <strain evidence="3">ATCC 35676 / DSM 2266 / JCM 20832 / KCTC 3685 / LMG 17431 / NBRC 102448 / NCIMB 2269</strain>
    </source>
</reference>
<proteinExistence type="predicted"/>
<dbReference type="Pfam" id="PF13556">
    <property type="entry name" value="HTH_30"/>
    <property type="match status" value="1"/>
</dbReference>
<dbReference type="RefSeq" id="WP_014642444.1">
    <property type="nucleotide sequence ID" value="NC_017668.1"/>
</dbReference>
<dbReference type="EMBL" id="HE717023">
    <property type="protein sequence ID" value="CCG44541.1"/>
    <property type="molecule type" value="Genomic_DNA"/>
</dbReference>
<dbReference type="Proteomes" id="UP000007397">
    <property type="component" value="Chromosome"/>
</dbReference>
<gene>
    <name evidence="2" type="primary">yxkF</name>
    <name evidence="2" type="ordered locus">HBHAL_2187</name>
</gene>
<evidence type="ECO:0000259" key="1">
    <source>
        <dbReference type="Pfam" id="PF13556"/>
    </source>
</evidence>
<dbReference type="eggNOG" id="COG2508">
    <property type="taxonomic scope" value="Bacteria"/>
</dbReference>
<name>I0JK72_HALH3</name>
<sequence>MPIIAELKTIYPSLIISDPEETDHSDAYAWYLTPSMDTIGILKEETEARDTELLSVFLTPAPVGLPTETERETAWNDFLKGSQDQLPIQWPIQYRFVFFSIANLPEDKESFQEAFQSLFPRRMPIIWETNGEGFIIEEIHEKNQEPLSFQGIVDVLMSDFYTNIQFYISEFSDDIPSSPSIYKWADYCHTIAMKYRIGVAVTYKEVMPYLFIEAIPEHQWEHIHRSIFQDIKKDKDLLQTIKVFLQSGSNATLAAKTLYMHRNSLQYRVDKFIEKTGIDVKQFEGAMITYLALLTLDQ</sequence>
<evidence type="ECO:0000313" key="2">
    <source>
        <dbReference type="EMBL" id="CCG44541.1"/>
    </source>
</evidence>
<dbReference type="InterPro" id="IPR025736">
    <property type="entry name" value="PucR_C-HTH_dom"/>
</dbReference>
<dbReference type="AlphaFoldDB" id="I0JK72"/>
<evidence type="ECO:0000313" key="3">
    <source>
        <dbReference type="Proteomes" id="UP000007397"/>
    </source>
</evidence>